<reference evidence="1" key="1">
    <citation type="submission" date="2021-01" db="EMBL/GenBank/DDBJ databases">
        <authorList>
            <consortium name="Genoscope - CEA"/>
            <person name="William W."/>
        </authorList>
    </citation>
    <scope>NUCLEOTIDE SEQUENCE</scope>
</reference>
<name>A0A8S1QUZ2_9CILI</name>
<comment type="caution">
    <text evidence="1">The sequence shown here is derived from an EMBL/GenBank/DDBJ whole genome shotgun (WGS) entry which is preliminary data.</text>
</comment>
<dbReference type="Proteomes" id="UP000692954">
    <property type="component" value="Unassembled WGS sequence"/>
</dbReference>
<proteinExistence type="predicted"/>
<organism evidence="1 2">
    <name type="scientific">Paramecium sonneborni</name>
    <dbReference type="NCBI Taxonomy" id="65129"/>
    <lineage>
        <taxon>Eukaryota</taxon>
        <taxon>Sar</taxon>
        <taxon>Alveolata</taxon>
        <taxon>Ciliophora</taxon>
        <taxon>Intramacronucleata</taxon>
        <taxon>Oligohymenophorea</taxon>
        <taxon>Peniculida</taxon>
        <taxon>Parameciidae</taxon>
        <taxon>Paramecium</taxon>
    </lineage>
</organism>
<dbReference type="AlphaFoldDB" id="A0A8S1QUZ2"/>
<sequence length="116" mass="14095">MKISKYFVLVQPNLKATLSKREKLRVNLIRILFRRNSFSNRKMKQKNSSKMFSPVKIKRLLNNQRYNTKFLNKCWVINQKLSLKKHIIQIKVSNNNYKSQQELIYFYSFFMEGKLL</sequence>
<gene>
    <name evidence="1" type="ORF">PSON_ATCC_30995.1.T1180045</name>
</gene>
<dbReference type="EMBL" id="CAJJDN010000118">
    <property type="protein sequence ID" value="CAD8118634.1"/>
    <property type="molecule type" value="Genomic_DNA"/>
</dbReference>
<accession>A0A8S1QUZ2</accession>
<evidence type="ECO:0000313" key="2">
    <source>
        <dbReference type="Proteomes" id="UP000692954"/>
    </source>
</evidence>
<evidence type="ECO:0000313" key="1">
    <source>
        <dbReference type="EMBL" id="CAD8118634.1"/>
    </source>
</evidence>
<keyword evidence="2" id="KW-1185">Reference proteome</keyword>
<protein>
    <submittedName>
        <fullName evidence="1">Uncharacterized protein</fullName>
    </submittedName>
</protein>